<evidence type="ECO:0000313" key="3">
    <source>
        <dbReference type="EMBL" id="ACX72276.1"/>
    </source>
</evidence>
<feature type="domain" description="Globin-sensor" evidence="2">
    <location>
        <begin position="22"/>
        <end position="152"/>
    </location>
</feature>
<dbReference type="GO" id="GO:0020037">
    <property type="term" value="F:heme binding"/>
    <property type="evidence" value="ECO:0007669"/>
    <property type="project" value="InterPro"/>
</dbReference>
<keyword evidence="1" id="KW-0175">Coiled coil</keyword>
<dbReference type="Pfam" id="PF11563">
    <property type="entry name" value="Protoglobin"/>
    <property type="match status" value="1"/>
</dbReference>
<dbReference type="Gene3D" id="1.10.490.10">
    <property type="entry name" value="Globins"/>
    <property type="match status" value="1"/>
</dbReference>
<proteinExistence type="predicted"/>
<dbReference type="Proteomes" id="UP000002063">
    <property type="component" value="Chromosome"/>
</dbReference>
<evidence type="ECO:0000259" key="2">
    <source>
        <dbReference type="Pfam" id="PF11563"/>
    </source>
</evidence>
<dbReference type="InterPro" id="IPR012292">
    <property type="entry name" value="Globin/Proto"/>
</dbReference>
<dbReference type="KEGG" id="mvu:Metvu_0416"/>
<dbReference type="STRING" id="579137.Metvu_0416"/>
<feature type="coiled-coil region" evidence="1">
    <location>
        <begin position="118"/>
        <end position="149"/>
    </location>
</feature>
<dbReference type="RefSeq" id="WP_012819820.1">
    <property type="nucleotide sequence ID" value="NC_013407.1"/>
</dbReference>
<keyword evidence="4" id="KW-1185">Reference proteome</keyword>
<name>C9RFC4_METVM</name>
<dbReference type="EMBL" id="CP001787">
    <property type="protein sequence ID" value="ACX72276.1"/>
    <property type="molecule type" value="Genomic_DNA"/>
</dbReference>
<dbReference type="GO" id="GO:0019825">
    <property type="term" value="F:oxygen binding"/>
    <property type="evidence" value="ECO:0007669"/>
    <property type="project" value="InterPro"/>
</dbReference>
<reference evidence="3" key="1">
    <citation type="submission" date="2009-10" db="EMBL/GenBank/DDBJ databases">
        <title>Complete sequence of chromosome of Methanocaldococcus vulcanius M7.</title>
        <authorList>
            <consortium name="US DOE Joint Genome Institute"/>
            <person name="Lucas S."/>
            <person name="Copeland A."/>
            <person name="Lapidus A."/>
            <person name="Glavina del Rio T."/>
            <person name="Dalin E."/>
            <person name="Tice H."/>
            <person name="Bruce D."/>
            <person name="Goodwin L."/>
            <person name="Pitluck S."/>
            <person name="Lcollab F.I."/>
            <person name="Brettin T."/>
            <person name="Detter J.C."/>
            <person name="Han C."/>
            <person name="Tapia R."/>
            <person name="Kuske C.R."/>
            <person name="Schmutz J."/>
            <person name="Larimer F."/>
            <person name="Land M."/>
            <person name="Hauser L."/>
            <person name="Kyrpides N."/>
            <person name="Ovchinikova G."/>
            <person name="Sieprawska-Lupa M."/>
            <person name="Whitman W.B."/>
            <person name="Woyke T."/>
        </authorList>
    </citation>
    <scope>NUCLEOTIDE SEQUENCE [LARGE SCALE GENOMIC DNA]</scope>
    <source>
        <strain evidence="3">M7</strain>
    </source>
</reference>
<dbReference type="GeneID" id="8512749"/>
<protein>
    <recommendedName>
        <fullName evidence="2">Globin-sensor domain-containing protein</fullName>
    </recommendedName>
</protein>
<evidence type="ECO:0000256" key="1">
    <source>
        <dbReference type="SAM" id="Coils"/>
    </source>
</evidence>
<gene>
    <name evidence="3" type="ordered locus">Metvu_0416</name>
</gene>
<dbReference type="InterPro" id="IPR044398">
    <property type="entry name" value="Globin-sensor_dom"/>
</dbReference>
<organism evidence="3 4">
    <name type="scientific">Methanocaldococcus vulcanius (strain ATCC 700851 / DSM 12094 / M7)</name>
    <name type="common">Methanococcus vulcanius</name>
    <dbReference type="NCBI Taxonomy" id="579137"/>
    <lineage>
        <taxon>Archaea</taxon>
        <taxon>Methanobacteriati</taxon>
        <taxon>Methanobacteriota</taxon>
        <taxon>Methanomada group</taxon>
        <taxon>Methanococci</taxon>
        <taxon>Methanococcales</taxon>
        <taxon>Methanocaldococcaceae</taxon>
        <taxon>Methanocaldococcus</taxon>
    </lineage>
</organism>
<dbReference type="AlphaFoldDB" id="C9RFC4"/>
<dbReference type="HOGENOM" id="CLU_1431639_0_0_2"/>
<evidence type="ECO:0000313" key="4">
    <source>
        <dbReference type="Proteomes" id="UP000002063"/>
    </source>
</evidence>
<sequence>MNVSFDSIYNEIIENMHHLASEEKDFSKLAKYKDVISKTIDEVVEEVFNDIFSYEKTKDIFDESKRKEIEEDFKNWIKGLFEISNNSQLEEFYKDTVKRGIKYVEKDFLPEYLTAIIIKIEDRLKNKLKEELKEDSQEIINILDDLLKRVILLNVASYMNFENKVLDYIGINQNLKRNAVKLGIKKMGL</sequence>
<dbReference type="eggNOG" id="arCOG09681">
    <property type="taxonomic scope" value="Archaea"/>
</dbReference>
<accession>C9RFC4</accession>
<dbReference type="OrthoDB" id="65226at2157"/>